<accession>A0A8X6N8N8</accession>
<dbReference type="Proteomes" id="UP000887013">
    <property type="component" value="Unassembled WGS sequence"/>
</dbReference>
<comment type="caution">
    <text evidence="1">The sequence shown here is derived from an EMBL/GenBank/DDBJ whole genome shotgun (WGS) entry which is preliminary data.</text>
</comment>
<gene>
    <name evidence="1" type="ORF">NPIL_582131</name>
</gene>
<dbReference type="EMBL" id="BMAW01055457">
    <property type="protein sequence ID" value="GFT00911.1"/>
    <property type="molecule type" value="Genomic_DNA"/>
</dbReference>
<name>A0A8X6N8N8_NEPPI</name>
<evidence type="ECO:0000313" key="1">
    <source>
        <dbReference type="EMBL" id="GFT00911.1"/>
    </source>
</evidence>
<reference evidence="1" key="1">
    <citation type="submission" date="2020-08" db="EMBL/GenBank/DDBJ databases">
        <title>Multicomponent nature underlies the extraordinary mechanical properties of spider dragline silk.</title>
        <authorList>
            <person name="Kono N."/>
            <person name="Nakamura H."/>
            <person name="Mori M."/>
            <person name="Yoshida Y."/>
            <person name="Ohtoshi R."/>
            <person name="Malay A.D."/>
            <person name="Moran D.A.P."/>
            <person name="Tomita M."/>
            <person name="Numata K."/>
            <person name="Arakawa K."/>
        </authorList>
    </citation>
    <scope>NUCLEOTIDE SEQUENCE</scope>
</reference>
<sequence>MFFNPLLLSNSGGSSIRVNISEKDGVCGGYWEGYDSVHPFMEQGFHLREILQVKSTDRKPMSYLHQSPINPLLARTKLPLAHLPLTSLFWRTIPSTCQEIQRV</sequence>
<keyword evidence="2" id="KW-1185">Reference proteome</keyword>
<organism evidence="1 2">
    <name type="scientific">Nephila pilipes</name>
    <name type="common">Giant wood spider</name>
    <name type="synonym">Nephila maculata</name>
    <dbReference type="NCBI Taxonomy" id="299642"/>
    <lineage>
        <taxon>Eukaryota</taxon>
        <taxon>Metazoa</taxon>
        <taxon>Ecdysozoa</taxon>
        <taxon>Arthropoda</taxon>
        <taxon>Chelicerata</taxon>
        <taxon>Arachnida</taxon>
        <taxon>Araneae</taxon>
        <taxon>Araneomorphae</taxon>
        <taxon>Entelegynae</taxon>
        <taxon>Araneoidea</taxon>
        <taxon>Nephilidae</taxon>
        <taxon>Nephila</taxon>
    </lineage>
</organism>
<proteinExistence type="predicted"/>
<protein>
    <submittedName>
        <fullName evidence="1">Uncharacterized protein</fullName>
    </submittedName>
</protein>
<evidence type="ECO:0000313" key="2">
    <source>
        <dbReference type="Proteomes" id="UP000887013"/>
    </source>
</evidence>
<dbReference type="AlphaFoldDB" id="A0A8X6N8N8"/>